<dbReference type="FunFam" id="2.10.25.10:FF:000021">
    <property type="entry name" value="Teneurin transmembrane protein 2"/>
    <property type="match status" value="2"/>
</dbReference>
<name>A0AAV4NZD0_9ARAC</name>
<dbReference type="PANTHER" id="PTHR11219">
    <property type="entry name" value="TENEURIN AND N-ACETYLGLUCOSAMINE-1-PHOSPHODIESTER ALPHA-N-ACETYLGLUCOSAMINIDASE"/>
    <property type="match status" value="1"/>
</dbReference>
<accession>A0AAV4NZD0</accession>
<dbReference type="Pfam" id="PF25024">
    <property type="entry name" value="EGF_TEN"/>
    <property type="match status" value="1"/>
</dbReference>
<comment type="caution">
    <text evidence="6">The sequence shown here is derived from an EMBL/GenBank/DDBJ whole genome shotgun (WGS) entry which is preliminary data.</text>
</comment>
<dbReference type="Gene3D" id="2.10.25.10">
    <property type="entry name" value="Laminin"/>
    <property type="match status" value="5"/>
</dbReference>
<dbReference type="PROSITE" id="PS01186">
    <property type="entry name" value="EGF_2"/>
    <property type="match status" value="1"/>
</dbReference>
<protein>
    <submittedName>
        <fullName evidence="6">Teneurin-m</fullName>
    </submittedName>
</protein>
<feature type="domain" description="EGF-like" evidence="5">
    <location>
        <begin position="200"/>
        <end position="236"/>
    </location>
</feature>
<dbReference type="InterPro" id="IPR051216">
    <property type="entry name" value="Teneurin"/>
</dbReference>
<evidence type="ECO:0000256" key="2">
    <source>
        <dbReference type="ARBA" id="ARBA00022737"/>
    </source>
</evidence>
<dbReference type="FunFam" id="2.10.25.10:FF:000016">
    <property type="entry name" value="Teneurin transmembrane protein 2"/>
    <property type="match status" value="1"/>
</dbReference>
<reference evidence="6 7" key="1">
    <citation type="submission" date="2021-06" db="EMBL/GenBank/DDBJ databases">
        <title>Caerostris darwini draft genome.</title>
        <authorList>
            <person name="Kono N."/>
            <person name="Arakawa K."/>
        </authorList>
    </citation>
    <scope>NUCLEOTIDE SEQUENCE [LARGE SCALE GENOMIC DNA]</scope>
</reference>
<dbReference type="EMBL" id="BPLQ01002197">
    <property type="protein sequence ID" value="GIX89708.1"/>
    <property type="molecule type" value="Genomic_DNA"/>
</dbReference>
<keyword evidence="2" id="KW-0677">Repeat</keyword>
<dbReference type="AlphaFoldDB" id="A0AAV4NZD0"/>
<dbReference type="InterPro" id="IPR000742">
    <property type="entry name" value="EGF"/>
</dbReference>
<keyword evidence="1 4" id="KW-0245">EGF-like domain</keyword>
<sequence length="308" mass="34215">MSVSHVGIRFARQCHLYAHNKVTRPFLGVWDNGHLSDCYITIQGIQSLDGCIYHPINDCPLIIHLAHLTVDCLDPECSEHGVCVSGLCVCRKGWKGNDCSEPDTDALRCLPDCSGHGQFDLELQKCICDEQWTGSDCSQEKCDLDCGFQGHCENGQCLCAEGWTGAKCDQKLCDPRCKDNGQCRNGTCLCIQGWNGKHCTLEGCPKNCNNHGECVTGEDEEWVCFCDQHWDGPDCSVPLERKCDDNIDNDNDGLVDCSDSECCHSEKCRNHTLCLKSADPLDILLRKQPPPSLPRSSRGCSFLLRRNP</sequence>
<feature type="disulfide bond" evidence="4">
    <location>
        <begin position="226"/>
        <end position="235"/>
    </location>
</feature>
<keyword evidence="3 4" id="KW-1015">Disulfide bond</keyword>
<evidence type="ECO:0000256" key="4">
    <source>
        <dbReference type="PROSITE-ProRule" id="PRU00076"/>
    </source>
</evidence>
<evidence type="ECO:0000259" key="5">
    <source>
        <dbReference type="PROSITE" id="PS50026"/>
    </source>
</evidence>
<feature type="disulfide bond" evidence="4">
    <location>
        <begin position="204"/>
        <end position="214"/>
    </location>
</feature>
<dbReference type="SUPFAM" id="SSF57196">
    <property type="entry name" value="EGF/Laminin"/>
    <property type="match status" value="1"/>
</dbReference>
<comment type="caution">
    <text evidence="4">Lacks conserved residue(s) required for the propagation of feature annotation.</text>
</comment>
<dbReference type="Proteomes" id="UP001054837">
    <property type="component" value="Unassembled WGS sequence"/>
</dbReference>
<keyword evidence="7" id="KW-1185">Reference proteome</keyword>
<evidence type="ECO:0000313" key="7">
    <source>
        <dbReference type="Proteomes" id="UP001054837"/>
    </source>
</evidence>
<dbReference type="PANTHER" id="PTHR11219:SF72">
    <property type="entry name" value="TENEURIN-M"/>
    <property type="match status" value="1"/>
</dbReference>
<dbReference type="GO" id="GO:0008045">
    <property type="term" value="P:motor neuron axon guidance"/>
    <property type="evidence" value="ECO:0007669"/>
    <property type="project" value="TreeGrafter"/>
</dbReference>
<gene>
    <name evidence="6" type="primary">Ten-m</name>
    <name evidence="6" type="ORF">CDAR_245061</name>
</gene>
<dbReference type="PROSITE" id="PS00022">
    <property type="entry name" value="EGF_1"/>
    <property type="match status" value="2"/>
</dbReference>
<dbReference type="PROSITE" id="PS50026">
    <property type="entry name" value="EGF_3"/>
    <property type="match status" value="1"/>
</dbReference>
<evidence type="ECO:0000313" key="6">
    <source>
        <dbReference type="EMBL" id="GIX89708.1"/>
    </source>
</evidence>
<evidence type="ECO:0000256" key="3">
    <source>
        <dbReference type="ARBA" id="ARBA00023157"/>
    </source>
</evidence>
<evidence type="ECO:0000256" key="1">
    <source>
        <dbReference type="ARBA" id="ARBA00022536"/>
    </source>
</evidence>
<proteinExistence type="predicted"/>
<dbReference type="SMART" id="SM00181">
    <property type="entry name" value="EGF"/>
    <property type="match status" value="4"/>
</dbReference>
<organism evidence="6 7">
    <name type="scientific">Caerostris darwini</name>
    <dbReference type="NCBI Taxonomy" id="1538125"/>
    <lineage>
        <taxon>Eukaryota</taxon>
        <taxon>Metazoa</taxon>
        <taxon>Ecdysozoa</taxon>
        <taxon>Arthropoda</taxon>
        <taxon>Chelicerata</taxon>
        <taxon>Arachnida</taxon>
        <taxon>Araneae</taxon>
        <taxon>Araneomorphae</taxon>
        <taxon>Entelegynae</taxon>
        <taxon>Araneoidea</taxon>
        <taxon>Araneidae</taxon>
        <taxon>Caerostris</taxon>
    </lineage>
</organism>